<reference evidence="2" key="1">
    <citation type="journal article" date="2014" name="Front. Microbiol.">
        <title>High frequency of phylogenetically diverse reductive dehalogenase-homologous genes in deep subseafloor sedimentary metagenomes.</title>
        <authorList>
            <person name="Kawai M."/>
            <person name="Futagami T."/>
            <person name="Toyoda A."/>
            <person name="Takaki Y."/>
            <person name="Nishi S."/>
            <person name="Hori S."/>
            <person name="Arai W."/>
            <person name="Tsubouchi T."/>
            <person name="Morono Y."/>
            <person name="Uchiyama I."/>
            <person name="Ito T."/>
            <person name="Fujiyama A."/>
            <person name="Inagaki F."/>
            <person name="Takami H."/>
        </authorList>
    </citation>
    <scope>NUCLEOTIDE SEQUENCE</scope>
    <source>
        <strain evidence="2">Expedition CK06-06</strain>
    </source>
</reference>
<sequence length="258" mass="29298">LLPENERLGGKDALILDGWKTFKMFGPTAFRVKLSQQFTVDKGAKCTLVVPIQVHGKKKDDGTYYNIDTGAAYWRVSVNGEHGAWLTYNNDFQDRQWFEYGIAFTAVYGTVDVVIEFESHTVAPIAFFIDDVQFSVQDNVPIEPECRGLPRVQYKRTYNLLPQNATLEQLQNVAESAYLSRETIGFSADDSGLGDLENKRVDIWWFSPDSWESEEAVNNFFTKYYPGTTKLHIHCHDPDPPPVDPPPIDPPPDFTPIN</sequence>
<feature type="non-terminal residue" evidence="2">
    <location>
        <position position="258"/>
    </location>
</feature>
<feature type="non-terminal residue" evidence="2">
    <location>
        <position position="1"/>
    </location>
</feature>
<dbReference type="AlphaFoldDB" id="X0VZW7"/>
<accession>X0VZW7</accession>
<evidence type="ECO:0000256" key="1">
    <source>
        <dbReference type="SAM" id="MobiDB-lite"/>
    </source>
</evidence>
<name>X0VZW7_9ZZZZ</name>
<feature type="compositionally biased region" description="Pro residues" evidence="1">
    <location>
        <begin position="240"/>
        <end position="258"/>
    </location>
</feature>
<dbReference type="EMBL" id="BARS01035268">
    <property type="protein sequence ID" value="GAG16647.1"/>
    <property type="molecule type" value="Genomic_DNA"/>
</dbReference>
<gene>
    <name evidence="2" type="ORF">S01H1_54361</name>
</gene>
<comment type="caution">
    <text evidence="2">The sequence shown here is derived from an EMBL/GenBank/DDBJ whole genome shotgun (WGS) entry which is preliminary data.</text>
</comment>
<organism evidence="2">
    <name type="scientific">marine sediment metagenome</name>
    <dbReference type="NCBI Taxonomy" id="412755"/>
    <lineage>
        <taxon>unclassified sequences</taxon>
        <taxon>metagenomes</taxon>
        <taxon>ecological metagenomes</taxon>
    </lineage>
</organism>
<evidence type="ECO:0000313" key="2">
    <source>
        <dbReference type="EMBL" id="GAG16647.1"/>
    </source>
</evidence>
<protein>
    <submittedName>
        <fullName evidence="2">Uncharacterized protein</fullName>
    </submittedName>
</protein>
<proteinExistence type="predicted"/>
<feature type="region of interest" description="Disordered" evidence="1">
    <location>
        <begin position="237"/>
        <end position="258"/>
    </location>
</feature>